<accession>A0A2P5DGK1</accession>
<dbReference type="InParanoid" id="A0A2P5DGK1"/>
<organism evidence="2 3">
    <name type="scientific">Trema orientale</name>
    <name type="common">Charcoal tree</name>
    <name type="synonym">Celtis orientalis</name>
    <dbReference type="NCBI Taxonomy" id="63057"/>
    <lineage>
        <taxon>Eukaryota</taxon>
        <taxon>Viridiplantae</taxon>
        <taxon>Streptophyta</taxon>
        <taxon>Embryophyta</taxon>
        <taxon>Tracheophyta</taxon>
        <taxon>Spermatophyta</taxon>
        <taxon>Magnoliopsida</taxon>
        <taxon>eudicotyledons</taxon>
        <taxon>Gunneridae</taxon>
        <taxon>Pentapetalae</taxon>
        <taxon>rosids</taxon>
        <taxon>fabids</taxon>
        <taxon>Rosales</taxon>
        <taxon>Cannabaceae</taxon>
        <taxon>Trema</taxon>
    </lineage>
</organism>
<feature type="transmembrane region" description="Helical" evidence="1">
    <location>
        <begin position="117"/>
        <end position="134"/>
    </location>
</feature>
<sequence>MGDYNSHDDDDDDDHDETMLIKSGIAIIPYRVITTTILSLVLPLAFLALARIACGRFLLSPLAPSSPVFSSVFLHSINHAILYLMVSTISIAALVHTLTNKLMITWSPLTTLGSRPYAAWILLWTLLVSVGFKFNRAVAMGTGSSSFGTGMTLFSRMIFVLGLHETMIYWSRLVVEPVVNDTIFSVVSRNERWVQRGIMGGSFGCLLYWKLRKEVEPSLVVVGLAKVEMWKIDLEIADFAGLCLYYTTVMIGVVKVSKGIAWLAMSLFCRIVDIGILSDDEPCNLDIEETV</sequence>
<gene>
    <name evidence="2" type="ORF">TorRG33x02_251810</name>
</gene>
<dbReference type="AlphaFoldDB" id="A0A2P5DGK1"/>
<dbReference type="PANTHER" id="PTHR37172:SF3">
    <property type="entry name" value="TRANSMEMBRANE PROTEIN"/>
    <property type="match status" value="1"/>
</dbReference>
<dbReference type="EMBL" id="JXTC01000272">
    <property type="protein sequence ID" value="PON72383.1"/>
    <property type="molecule type" value="Genomic_DNA"/>
</dbReference>
<evidence type="ECO:0000256" key="1">
    <source>
        <dbReference type="SAM" id="Phobius"/>
    </source>
</evidence>
<name>A0A2P5DGK1_TREOI</name>
<dbReference type="OrthoDB" id="1913803at2759"/>
<proteinExistence type="predicted"/>
<keyword evidence="1" id="KW-1133">Transmembrane helix</keyword>
<dbReference type="PANTHER" id="PTHR37172">
    <property type="entry name" value="TRANSMEMBRANE PROTEIN"/>
    <property type="match status" value="1"/>
</dbReference>
<keyword evidence="1 2" id="KW-0812">Transmembrane</keyword>
<evidence type="ECO:0000313" key="2">
    <source>
        <dbReference type="EMBL" id="PON72383.1"/>
    </source>
</evidence>
<dbReference type="Proteomes" id="UP000237000">
    <property type="component" value="Unassembled WGS sequence"/>
</dbReference>
<comment type="caution">
    <text evidence="2">The sequence shown here is derived from an EMBL/GenBank/DDBJ whole genome shotgun (WGS) entry which is preliminary data.</text>
</comment>
<dbReference type="FunCoup" id="A0A2P5DGK1">
    <property type="interactions" value="46"/>
</dbReference>
<keyword evidence="3" id="KW-1185">Reference proteome</keyword>
<evidence type="ECO:0000313" key="3">
    <source>
        <dbReference type="Proteomes" id="UP000237000"/>
    </source>
</evidence>
<protein>
    <submittedName>
        <fullName evidence="2">Transmembrane protein</fullName>
    </submittedName>
</protein>
<feature type="transmembrane region" description="Helical" evidence="1">
    <location>
        <begin position="80"/>
        <end position="97"/>
    </location>
</feature>
<reference evidence="3" key="1">
    <citation type="submission" date="2016-06" db="EMBL/GenBank/DDBJ databases">
        <title>Parallel loss of symbiosis genes in relatives of nitrogen-fixing non-legume Parasponia.</title>
        <authorList>
            <person name="Van Velzen R."/>
            <person name="Holmer R."/>
            <person name="Bu F."/>
            <person name="Rutten L."/>
            <person name="Van Zeijl A."/>
            <person name="Liu W."/>
            <person name="Santuari L."/>
            <person name="Cao Q."/>
            <person name="Sharma T."/>
            <person name="Shen D."/>
            <person name="Roswanjaya Y."/>
            <person name="Wardhani T."/>
            <person name="Kalhor M.S."/>
            <person name="Jansen J."/>
            <person name="Van den Hoogen J."/>
            <person name="Gungor B."/>
            <person name="Hartog M."/>
            <person name="Hontelez J."/>
            <person name="Verver J."/>
            <person name="Yang W.-C."/>
            <person name="Schijlen E."/>
            <person name="Repin R."/>
            <person name="Schilthuizen M."/>
            <person name="Schranz E."/>
            <person name="Heidstra R."/>
            <person name="Miyata K."/>
            <person name="Fedorova E."/>
            <person name="Kohlen W."/>
            <person name="Bisseling T."/>
            <person name="Smit S."/>
            <person name="Geurts R."/>
        </authorList>
    </citation>
    <scope>NUCLEOTIDE SEQUENCE [LARGE SCALE GENOMIC DNA]</scope>
    <source>
        <strain evidence="3">cv. RG33-2</strain>
    </source>
</reference>
<keyword evidence="1" id="KW-0472">Membrane</keyword>
<feature type="transmembrane region" description="Helical" evidence="1">
    <location>
        <begin position="37"/>
        <end position="59"/>
    </location>
</feature>